<name>A0A0R2DW94_9LACO</name>
<dbReference type="STRING" id="1423744.FC86_GL000202"/>
<dbReference type="GO" id="GO:0016787">
    <property type="term" value="F:hydrolase activity"/>
    <property type="evidence" value="ECO:0007669"/>
    <property type="project" value="UniProtKB-KW"/>
</dbReference>
<dbReference type="EMBL" id="AYZL01000010">
    <property type="protein sequence ID" value="KRN04525.1"/>
    <property type="molecule type" value="Genomic_DNA"/>
</dbReference>
<dbReference type="InterPro" id="IPR022742">
    <property type="entry name" value="Hydrolase_4"/>
</dbReference>
<organism evidence="2 3">
    <name type="scientific">Holzapfeliella floricola DSM 23037 = JCM 16512</name>
    <dbReference type="NCBI Taxonomy" id="1423744"/>
    <lineage>
        <taxon>Bacteria</taxon>
        <taxon>Bacillati</taxon>
        <taxon>Bacillota</taxon>
        <taxon>Bacilli</taxon>
        <taxon>Lactobacillales</taxon>
        <taxon>Lactobacillaceae</taxon>
        <taxon>Holzapfeliella</taxon>
    </lineage>
</organism>
<proteinExistence type="predicted"/>
<comment type="caution">
    <text evidence="2">The sequence shown here is derived from an EMBL/GenBank/DDBJ whole genome shotgun (WGS) entry which is preliminary data.</text>
</comment>
<protein>
    <submittedName>
        <fullName evidence="2">Hydrolase</fullName>
    </submittedName>
</protein>
<evidence type="ECO:0000313" key="3">
    <source>
        <dbReference type="Proteomes" id="UP000051378"/>
    </source>
</evidence>
<evidence type="ECO:0000259" key="1">
    <source>
        <dbReference type="Pfam" id="PF12146"/>
    </source>
</evidence>
<dbReference type="InterPro" id="IPR029058">
    <property type="entry name" value="AB_hydrolase_fold"/>
</dbReference>
<keyword evidence="3" id="KW-1185">Reference proteome</keyword>
<dbReference type="SUPFAM" id="SSF53474">
    <property type="entry name" value="alpha/beta-Hydrolases"/>
    <property type="match status" value="1"/>
</dbReference>
<evidence type="ECO:0000313" key="2">
    <source>
        <dbReference type="EMBL" id="KRN04525.1"/>
    </source>
</evidence>
<dbReference type="Gene3D" id="3.40.50.1820">
    <property type="entry name" value="alpha/beta hydrolase"/>
    <property type="match status" value="1"/>
</dbReference>
<dbReference type="PANTHER" id="PTHR11614">
    <property type="entry name" value="PHOSPHOLIPASE-RELATED"/>
    <property type="match status" value="1"/>
</dbReference>
<sequence length="325" mass="37216">MAIAKAFAVFYLKESQMKQLTFLSADQETGIHMVYWLPETSPIATIQLVHGMAEYSERYGEFAEYFTKRGYAVIGHDHLGHGWSVDKLSPQYGYFTSHNSSKVVIDDIEQVTSWIERHFESIPHIILGHSMGSFAIRSYLQMPNNFQKNQGIILMGTGKKPRFLGFARFISTVLNQLAPTKTNNLLDKIVFGNYAKSFTEDSLYNWLSKNQKNVRAYEQDNLMGFTFTNNGFYTLFKLIANATQKNWAKQVNPDADYLIISGANDPVGDYSEGPKKVADELSTAGVHSIELKLFEDLRHELLFEKEKQEVYKMIDSWTQKNILQK</sequence>
<accession>A0A0R2DW94</accession>
<dbReference type="InterPro" id="IPR051044">
    <property type="entry name" value="MAG_DAG_Lipase"/>
</dbReference>
<gene>
    <name evidence="2" type="ORF">FC86_GL000202</name>
</gene>
<dbReference type="Pfam" id="PF12146">
    <property type="entry name" value="Hydrolase_4"/>
    <property type="match status" value="1"/>
</dbReference>
<keyword evidence="2" id="KW-0378">Hydrolase</keyword>
<dbReference type="PATRIC" id="fig|1423744.4.peg.206"/>
<reference evidence="2 3" key="1">
    <citation type="journal article" date="2015" name="Genome Announc.">
        <title>Expanding the biotechnology potential of lactobacilli through comparative genomics of 213 strains and associated genera.</title>
        <authorList>
            <person name="Sun Z."/>
            <person name="Harris H.M."/>
            <person name="McCann A."/>
            <person name="Guo C."/>
            <person name="Argimon S."/>
            <person name="Zhang W."/>
            <person name="Yang X."/>
            <person name="Jeffery I.B."/>
            <person name="Cooney J.C."/>
            <person name="Kagawa T.F."/>
            <person name="Liu W."/>
            <person name="Song Y."/>
            <person name="Salvetti E."/>
            <person name="Wrobel A."/>
            <person name="Rasinkangas P."/>
            <person name="Parkhill J."/>
            <person name="Rea M.C."/>
            <person name="O'Sullivan O."/>
            <person name="Ritari J."/>
            <person name="Douillard F.P."/>
            <person name="Paul Ross R."/>
            <person name="Yang R."/>
            <person name="Briner A.E."/>
            <person name="Felis G.E."/>
            <person name="de Vos W.M."/>
            <person name="Barrangou R."/>
            <person name="Klaenhammer T.R."/>
            <person name="Caufield P.W."/>
            <person name="Cui Y."/>
            <person name="Zhang H."/>
            <person name="O'Toole P.W."/>
        </authorList>
    </citation>
    <scope>NUCLEOTIDE SEQUENCE [LARGE SCALE GENOMIC DNA]</scope>
    <source>
        <strain evidence="2 3">DSM 23037</strain>
    </source>
</reference>
<feature type="domain" description="Serine aminopeptidase S33" evidence="1">
    <location>
        <begin position="41"/>
        <end position="306"/>
    </location>
</feature>
<dbReference type="AlphaFoldDB" id="A0A0R2DW94"/>
<dbReference type="Proteomes" id="UP000051378">
    <property type="component" value="Unassembled WGS sequence"/>
</dbReference>